<keyword evidence="3" id="KW-1003">Cell membrane</keyword>
<dbReference type="Gene3D" id="3.40.190.10">
    <property type="entry name" value="Periplasmic binding protein-like II"/>
    <property type="match status" value="1"/>
</dbReference>
<comment type="caution">
    <text evidence="7">The sequence shown here is derived from an EMBL/GenBank/DDBJ whole genome shotgun (WGS) entry which is preliminary data.</text>
</comment>
<dbReference type="Pfam" id="PF04069">
    <property type="entry name" value="OpuAC"/>
    <property type="match status" value="1"/>
</dbReference>
<dbReference type="GO" id="GO:0005275">
    <property type="term" value="F:amine transmembrane transporter activity"/>
    <property type="evidence" value="ECO:0007669"/>
    <property type="project" value="TreeGrafter"/>
</dbReference>
<dbReference type="PANTHER" id="PTHR47737">
    <property type="entry name" value="GLYCINE BETAINE/PROLINE BETAINE TRANSPORT SYSTEM PERMEASE PROTEIN PROW"/>
    <property type="match status" value="1"/>
</dbReference>
<dbReference type="InterPro" id="IPR007210">
    <property type="entry name" value="ABC_Gly_betaine_transp_sub-bd"/>
</dbReference>
<dbReference type="Proteomes" id="UP000237718">
    <property type="component" value="Unassembled WGS sequence"/>
</dbReference>
<evidence type="ECO:0000256" key="4">
    <source>
        <dbReference type="ARBA" id="ARBA00023136"/>
    </source>
</evidence>
<dbReference type="Gene3D" id="3.40.190.100">
    <property type="entry name" value="Glycine betaine-binding periplasmic protein, domain 2"/>
    <property type="match status" value="1"/>
</dbReference>
<dbReference type="GO" id="GO:0015226">
    <property type="term" value="F:carnitine transmembrane transporter activity"/>
    <property type="evidence" value="ECO:0007669"/>
    <property type="project" value="TreeGrafter"/>
</dbReference>
<dbReference type="PANTHER" id="PTHR47737:SF1">
    <property type="entry name" value="GLYCINE BETAINE_PROLINE BETAINE TRANSPORT SYSTEM PERMEASE PROTEIN PROW"/>
    <property type="match status" value="1"/>
</dbReference>
<accession>A0A2T1A8F3</accession>
<evidence type="ECO:0000256" key="5">
    <source>
        <dbReference type="SAM" id="SignalP"/>
    </source>
</evidence>
<organism evidence="7 8">
    <name type="scientific">Tritonibacter scottomollicae</name>
    <name type="common">Epibacterium scottomollicae</name>
    <dbReference type="NCBI Taxonomy" id="483013"/>
    <lineage>
        <taxon>Bacteria</taxon>
        <taxon>Pseudomonadati</taxon>
        <taxon>Pseudomonadota</taxon>
        <taxon>Alphaproteobacteria</taxon>
        <taxon>Rhodobacterales</taxon>
        <taxon>Paracoccaceae</taxon>
        <taxon>Tritonibacter</taxon>
    </lineage>
</organism>
<dbReference type="AlphaFoldDB" id="A0A2T1A8F3"/>
<evidence type="ECO:0000313" key="7">
    <source>
        <dbReference type="EMBL" id="PRZ44892.1"/>
    </source>
</evidence>
<keyword evidence="2" id="KW-0813">Transport</keyword>
<gene>
    <name evidence="7" type="ORF">CLV89_1194</name>
</gene>
<evidence type="ECO:0000256" key="3">
    <source>
        <dbReference type="ARBA" id="ARBA00022475"/>
    </source>
</evidence>
<evidence type="ECO:0000256" key="1">
    <source>
        <dbReference type="ARBA" id="ARBA00004236"/>
    </source>
</evidence>
<feature type="signal peptide" evidence="5">
    <location>
        <begin position="1"/>
        <end position="24"/>
    </location>
</feature>
<keyword evidence="4" id="KW-0472">Membrane</keyword>
<evidence type="ECO:0000256" key="2">
    <source>
        <dbReference type="ARBA" id="ARBA00022448"/>
    </source>
</evidence>
<dbReference type="GO" id="GO:0015871">
    <property type="term" value="P:choline transport"/>
    <property type="evidence" value="ECO:0007669"/>
    <property type="project" value="TreeGrafter"/>
</dbReference>
<dbReference type="GO" id="GO:0031460">
    <property type="term" value="P:glycine betaine transport"/>
    <property type="evidence" value="ECO:0007669"/>
    <property type="project" value="TreeGrafter"/>
</dbReference>
<dbReference type="OrthoDB" id="9787902at2"/>
<name>A0A2T1A8F3_TRISK</name>
<protein>
    <submittedName>
        <fullName evidence="7">Glycine betaine/proline transport system substrate-binding protein</fullName>
    </submittedName>
</protein>
<feature type="domain" description="ABC-type glycine betaine transport system substrate-binding" evidence="6">
    <location>
        <begin position="32"/>
        <end position="278"/>
    </location>
</feature>
<evidence type="ECO:0000313" key="8">
    <source>
        <dbReference type="Proteomes" id="UP000237718"/>
    </source>
</evidence>
<dbReference type="CDD" id="cd13639">
    <property type="entry name" value="PBP2_OpuAC_like"/>
    <property type="match status" value="1"/>
</dbReference>
<feature type="chain" id="PRO_5015406898" evidence="5">
    <location>
        <begin position="25"/>
        <end position="289"/>
    </location>
</feature>
<reference evidence="7 8" key="1">
    <citation type="submission" date="2018-03" db="EMBL/GenBank/DDBJ databases">
        <title>Genomic Encyclopedia of Archaeal and Bacterial Type Strains, Phase II (KMG-II): from individual species to whole genera.</title>
        <authorList>
            <person name="Goeker M."/>
        </authorList>
    </citation>
    <scope>NUCLEOTIDE SEQUENCE [LARGE SCALE GENOMIC DNA]</scope>
    <source>
        <strain evidence="7 8">DSM 25328</strain>
    </source>
</reference>
<dbReference type="SUPFAM" id="SSF53850">
    <property type="entry name" value="Periplasmic binding protein-like II"/>
    <property type="match status" value="1"/>
</dbReference>
<proteinExistence type="predicted"/>
<sequence>MIRTSLSRRSMLAALASLSATPLAAQSLGRPDVVIGWTPWSDAEVVTKLVARVLHDMMDRDVELTLADIEAQFRTLSRGEIDVMLMSWEPGLHAAYLRRYGDTLVDLGPLYEGTIGLAVPEWVPADLISSIEDLRRPEVQEALGGRIVGIDPGAGLMATTRDAIQQYGLTNYTLEEGTGPKMVREIALAQRRDAPVVVTAWRPHMKFALYGMRYLDDPKGLYSGASTIHARANTGFPERAPDIADMIGRIALEITDIEEIMVNAREQGIDKAVQSWIEANTAKVADWQR</sequence>
<evidence type="ECO:0000259" key="6">
    <source>
        <dbReference type="Pfam" id="PF04069"/>
    </source>
</evidence>
<dbReference type="RefSeq" id="WP_106165317.1">
    <property type="nucleotide sequence ID" value="NZ_JBLWVM010000026.1"/>
</dbReference>
<keyword evidence="5" id="KW-0732">Signal</keyword>
<comment type="subcellular location">
    <subcellularLocation>
        <location evidence="1">Cell membrane</location>
    </subcellularLocation>
</comment>
<dbReference type="GO" id="GO:0043190">
    <property type="term" value="C:ATP-binding cassette (ABC) transporter complex"/>
    <property type="evidence" value="ECO:0007669"/>
    <property type="project" value="InterPro"/>
</dbReference>
<dbReference type="EMBL" id="PVUF01000019">
    <property type="protein sequence ID" value="PRZ44892.1"/>
    <property type="molecule type" value="Genomic_DNA"/>
</dbReference>